<feature type="region of interest" description="Disordered" evidence="1">
    <location>
        <begin position="1"/>
        <end position="66"/>
    </location>
</feature>
<name>A0ABU0M2N4_9HYPH</name>
<sequence>MAQSAGTRQKNDSKSDKKSGTTDPARALRERTARLKALRLAKEEEDRIARAAEPPKPKATARKPKA</sequence>
<dbReference type="RefSeq" id="WP_266281264.1">
    <property type="nucleotide sequence ID" value="NZ_JAPKNF010000001.1"/>
</dbReference>
<dbReference type="EMBL" id="JAUSWJ010000001">
    <property type="protein sequence ID" value="MDQ0515208.1"/>
    <property type="molecule type" value="Genomic_DNA"/>
</dbReference>
<accession>A0ABU0M2N4</accession>
<protein>
    <recommendedName>
        <fullName evidence="4">Transcriptional regulator</fullName>
    </recommendedName>
</protein>
<evidence type="ECO:0000313" key="3">
    <source>
        <dbReference type="Proteomes" id="UP001223743"/>
    </source>
</evidence>
<proteinExistence type="predicted"/>
<organism evidence="2 3">
    <name type="scientific">Kaistia geumhonensis</name>
    <dbReference type="NCBI Taxonomy" id="410839"/>
    <lineage>
        <taxon>Bacteria</taxon>
        <taxon>Pseudomonadati</taxon>
        <taxon>Pseudomonadota</taxon>
        <taxon>Alphaproteobacteria</taxon>
        <taxon>Hyphomicrobiales</taxon>
        <taxon>Kaistiaceae</taxon>
        <taxon>Kaistia</taxon>
    </lineage>
</organism>
<gene>
    <name evidence="2" type="ORF">QO015_000821</name>
</gene>
<comment type="caution">
    <text evidence="2">The sequence shown here is derived from an EMBL/GenBank/DDBJ whole genome shotgun (WGS) entry which is preliminary data.</text>
</comment>
<dbReference type="Proteomes" id="UP001223743">
    <property type="component" value="Unassembled WGS sequence"/>
</dbReference>
<reference evidence="2 3" key="1">
    <citation type="submission" date="2023-07" db="EMBL/GenBank/DDBJ databases">
        <title>Genomic Encyclopedia of Type Strains, Phase IV (KMG-IV): sequencing the most valuable type-strain genomes for metagenomic binning, comparative biology and taxonomic classification.</title>
        <authorList>
            <person name="Goeker M."/>
        </authorList>
    </citation>
    <scope>NUCLEOTIDE SEQUENCE [LARGE SCALE GENOMIC DNA]</scope>
    <source>
        <strain evidence="2 3">B1-1</strain>
    </source>
</reference>
<feature type="compositionally biased region" description="Basic and acidic residues" evidence="1">
    <location>
        <begin position="40"/>
        <end position="56"/>
    </location>
</feature>
<evidence type="ECO:0000256" key="1">
    <source>
        <dbReference type="SAM" id="MobiDB-lite"/>
    </source>
</evidence>
<feature type="compositionally biased region" description="Basic and acidic residues" evidence="1">
    <location>
        <begin position="9"/>
        <end position="33"/>
    </location>
</feature>
<evidence type="ECO:0008006" key="4">
    <source>
        <dbReference type="Google" id="ProtNLM"/>
    </source>
</evidence>
<keyword evidence="3" id="KW-1185">Reference proteome</keyword>
<evidence type="ECO:0000313" key="2">
    <source>
        <dbReference type="EMBL" id="MDQ0515208.1"/>
    </source>
</evidence>